<evidence type="ECO:0008006" key="4">
    <source>
        <dbReference type="Google" id="ProtNLM"/>
    </source>
</evidence>
<evidence type="ECO:0000313" key="3">
    <source>
        <dbReference type="Proteomes" id="UP000481153"/>
    </source>
</evidence>
<dbReference type="Gene3D" id="3.30.40.10">
    <property type="entry name" value="Zinc/RING finger domain, C3HC4 (zinc finger)"/>
    <property type="match status" value="1"/>
</dbReference>
<feature type="compositionally biased region" description="Polar residues" evidence="1">
    <location>
        <begin position="369"/>
        <end position="382"/>
    </location>
</feature>
<name>A0A6G0WS18_9STRA</name>
<dbReference type="PANTHER" id="PTHR13510:SF44">
    <property type="entry name" value="RABENOSYN-5"/>
    <property type="match status" value="1"/>
</dbReference>
<reference evidence="2 3" key="1">
    <citation type="submission" date="2019-07" db="EMBL/GenBank/DDBJ databases">
        <title>Genomics analysis of Aphanomyces spp. identifies a new class of oomycete effector associated with host adaptation.</title>
        <authorList>
            <person name="Gaulin E."/>
        </authorList>
    </citation>
    <scope>NUCLEOTIDE SEQUENCE [LARGE SCALE GENOMIC DNA]</scope>
    <source>
        <strain evidence="2 3">ATCC 201684</strain>
    </source>
</reference>
<sequence length="391" mass="43685">MKFPLPADYFKCPPLSPDEGDHFARQSMQDVREMIEKADKTNPRYEWKLAAEEAEIQINRGRDPYTPPSTTLHSAIVDVAGTIEEVAYFYRNETTDDSKDMVERTGHGLTDVINLYTIKDTPEFKARLQWLLVKTTFDGVVRKRDFCYLEEPNALWAASTNSHSMSSRRCCSTRMKMADEHGFAVSNVIRAVQYGSGLVCRETSRPGYVKMIYLTHGDLRGSIPNLITDMAVMGLCRSVKGIDRKLREDRLSASPFLTSDQFVSLSSRQRCHLCQRSFGPFRKKRNCFKYGEVVCAQCGPKWNVKVAGAPAKVTACNACSVISRWTVGRDIGSVASVSTTPTSASSTDVWRVRDDESDDSTVPSLIPDGSTTTSHLSNSTIGRPTFDHSQD</sequence>
<gene>
    <name evidence="2" type="ORF">Ae201684_012223</name>
</gene>
<dbReference type="AlphaFoldDB" id="A0A6G0WS18"/>
<dbReference type="SUPFAM" id="SSF55961">
    <property type="entry name" value="Bet v1-like"/>
    <property type="match status" value="1"/>
</dbReference>
<evidence type="ECO:0000313" key="2">
    <source>
        <dbReference type="EMBL" id="KAF0730220.1"/>
    </source>
</evidence>
<keyword evidence="3" id="KW-1185">Reference proteome</keyword>
<dbReference type="EMBL" id="VJMJ01000155">
    <property type="protein sequence ID" value="KAF0730220.1"/>
    <property type="molecule type" value="Genomic_DNA"/>
</dbReference>
<dbReference type="VEuPathDB" id="FungiDB:AeMF1_014158"/>
<dbReference type="InterPro" id="IPR013083">
    <property type="entry name" value="Znf_RING/FYVE/PHD"/>
</dbReference>
<dbReference type="InterPro" id="IPR011011">
    <property type="entry name" value="Znf_FYVE_PHD"/>
</dbReference>
<dbReference type="Gene3D" id="3.30.530.20">
    <property type="match status" value="1"/>
</dbReference>
<evidence type="ECO:0000256" key="1">
    <source>
        <dbReference type="SAM" id="MobiDB-lite"/>
    </source>
</evidence>
<dbReference type="CDD" id="cd00065">
    <property type="entry name" value="FYVE_like_SF"/>
    <property type="match status" value="1"/>
</dbReference>
<organism evidence="2 3">
    <name type="scientific">Aphanomyces euteiches</name>
    <dbReference type="NCBI Taxonomy" id="100861"/>
    <lineage>
        <taxon>Eukaryota</taxon>
        <taxon>Sar</taxon>
        <taxon>Stramenopiles</taxon>
        <taxon>Oomycota</taxon>
        <taxon>Saprolegniomycetes</taxon>
        <taxon>Saprolegniales</taxon>
        <taxon>Verrucalvaceae</taxon>
        <taxon>Aphanomyces</taxon>
    </lineage>
</organism>
<dbReference type="SUPFAM" id="SSF57903">
    <property type="entry name" value="FYVE/PHD zinc finger"/>
    <property type="match status" value="1"/>
</dbReference>
<feature type="compositionally biased region" description="Low complexity" evidence="1">
    <location>
        <begin position="337"/>
        <end position="347"/>
    </location>
</feature>
<comment type="caution">
    <text evidence="2">The sequence shown here is derived from an EMBL/GenBank/DDBJ whole genome shotgun (WGS) entry which is preliminary data.</text>
</comment>
<dbReference type="Proteomes" id="UP000481153">
    <property type="component" value="Unassembled WGS sequence"/>
</dbReference>
<dbReference type="PANTHER" id="PTHR13510">
    <property type="entry name" value="FYVE-FINGER-CONTAINING RAB5 EFFECTOR PROTEIN RABENOSYN-5-RELATED"/>
    <property type="match status" value="1"/>
</dbReference>
<protein>
    <recommendedName>
        <fullName evidence="4">START domain-containing protein</fullName>
    </recommendedName>
</protein>
<accession>A0A6G0WS18</accession>
<proteinExistence type="predicted"/>
<dbReference type="InterPro" id="IPR052727">
    <property type="entry name" value="Rab4/Rab5_effector"/>
</dbReference>
<dbReference type="InterPro" id="IPR023393">
    <property type="entry name" value="START-like_dom_sf"/>
</dbReference>
<feature type="region of interest" description="Disordered" evidence="1">
    <location>
        <begin position="337"/>
        <end position="391"/>
    </location>
</feature>